<keyword evidence="15" id="KW-0106">Calcium</keyword>
<feature type="domain" description="Transketolase-like pyrimidine-binding" evidence="16">
    <location>
        <begin position="358"/>
        <end position="534"/>
    </location>
</feature>
<comment type="caution">
    <text evidence="17">The sequence shown here is derived from an EMBL/GenBank/DDBJ whole genome shotgun (WGS) entry which is preliminary data.</text>
</comment>
<dbReference type="GO" id="GO:0005829">
    <property type="term" value="C:cytosol"/>
    <property type="evidence" value="ECO:0007669"/>
    <property type="project" value="TreeGrafter"/>
</dbReference>
<sequence>MTNYTETDSLAINTIRCLAADMVQQANSGHPGAPMGCAPMAHVLFTRFINANPKDSEWFNRDRFVLSNGHGCALQYVLLHLLGYKVSLDDLKNFRQIDSVTPGHPERFETDGIEVTTGPLGQGISNAVGFALAERHLAAHFNREGFPIVDNTVYCIAGDGCLQEGVSCEASSLAGHLELGNLIVLYDSNGIQIDGSTKLGFTEDVLERYRSYGWHTLKVADGDSDLAGLTEAIEQAKQVKDKPTIIEVTTTIGYGAAKAGTAGVHGAPLGAEGLSAVKAKFGFNPDEKFVVPEQVAKLYAQRAAQGAQRQAEWNQLVEKYQAAHPELYAEFKRRCIEGQLPSDWASVLPKFTPEDKAVATRKLSEVVLSALANKIPELIGGSADLTGSNLTRWKDAVDFQAPSSGLGSYEGRYIRYGVREHGMAAISNGIAAYGGNIPFASTFLNFISYAAGASRLSALSHLRVLYIMTHDSIGLGEDGPTHQPIETLAMLRATPNFLTFRPADGNETAGAYYAALSQTTKPAVFSLTRQNLPHLAGSSIENVLKGGYVLQDVPLPQVVLVGTGSETSICVEAAKILTEQHGIQARVVSMPCTELFDEQSVEYRRQVLPDGVPSISVEALSTFGWHKYAHHPIGIDTFGASGPYQQLYEKFGLTGPKIAQKAVKVVEHYKSTPVPSLHHELF</sequence>
<dbReference type="PROSITE" id="PS00801">
    <property type="entry name" value="TRANSKETOLASE_1"/>
    <property type="match status" value="1"/>
</dbReference>
<dbReference type="FunFam" id="3.40.50.970:FF:000004">
    <property type="entry name" value="Transketolase"/>
    <property type="match status" value="1"/>
</dbReference>
<protein>
    <recommendedName>
        <fullName evidence="4 15">Transketolase</fullName>
        <ecNumber evidence="4 15">2.2.1.1</ecNumber>
    </recommendedName>
</protein>
<comment type="cofactor">
    <cofactor evidence="15">
        <name>Mg(2+)</name>
        <dbReference type="ChEBI" id="CHEBI:18420"/>
    </cofactor>
    <cofactor evidence="15">
        <name>Ca(2+)</name>
        <dbReference type="ChEBI" id="CHEBI:29108"/>
    </cofactor>
    <cofactor evidence="15">
        <name>Mn(2+)</name>
        <dbReference type="ChEBI" id="CHEBI:29035"/>
    </cofactor>
    <cofactor evidence="15">
        <name>Co(2+)</name>
        <dbReference type="ChEBI" id="CHEBI:48828"/>
    </cofactor>
    <text evidence="15">Binds 1 Mg(2+) ion per subunit. Can also utilize other divalent metal cations, such as Ca(2+), Mn(2+) and Co(2+).</text>
</comment>
<evidence type="ECO:0000256" key="12">
    <source>
        <dbReference type="PIRSR" id="PIRSR605478-3"/>
    </source>
</evidence>
<comment type="subunit">
    <text evidence="3 15">Homodimer.</text>
</comment>
<evidence type="ECO:0000313" key="18">
    <source>
        <dbReference type="Proteomes" id="UP001150538"/>
    </source>
</evidence>
<dbReference type="EMBL" id="JANBPU010000417">
    <property type="protein sequence ID" value="KAJ1911723.1"/>
    <property type="molecule type" value="Genomic_DNA"/>
</dbReference>
<dbReference type="InterPro" id="IPR005474">
    <property type="entry name" value="Transketolase_N"/>
</dbReference>
<evidence type="ECO:0000256" key="1">
    <source>
        <dbReference type="ARBA" id="ARBA00001941"/>
    </source>
</evidence>
<gene>
    <name evidence="17" type="primary">TKL1</name>
    <name evidence="17" type="ORF">H4219_005847</name>
</gene>
<keyword evidence="7 13" id="KW-0460">Magnesium</keyword>
<feature type="binding site" evidence="11">
    <location>
        <position position="529"/>
    </location>
    <ligand>
        <name>substrate</name>
    </ligand>
</feature>
<dbReference type="CDD" id="cd02012">
    <property type="entry name" value="TPP_TK"/>
    <property type="match status" value="1"/>
</dbReference>
<dbReference type="GO" id="GO:0005634">
    <property type="term" value="C:nucleus"/>
    <property type="evidence" value="ECO:0007669"/>
    <property type="project" value="TreeGrafter"/>
</dbReference>
<feature type="binding site" evidence="12">
    <location>
        <position position="70"/>
    </location>
    <ligand>
        <name>thiamine diphosphate</name>
        <dbReference type="ChEBI" id="CHEBI:58937"/>
    </ligand>
</feature>
<comment type="similarity">
    <text evidence="2 15">Belongs to the transketolase family.</text>
</comment>
<name>A0A9W7ZL49_9FUNG</name>
<feature type="binding site" evidence="11">
    <location>
        <position position="482"/>
    </location>
    <ligand>
        <name>substrate</name>
    </ligand>
</feature>
<comment type="function">
    <text evidence="15">Catalyzes the transfer of a two-carbon ketol group from a ketose donor to an aldose acceptor, via a covalent intermediate with the cofactor thiamine pyrophosphate.</text>
</comment>
<feature type="binding site" evidence="12">
    <location>
        <begin position="118"/>
        <end position="120"/>
    </location>
    <ligand>
        <name>thiamine diphosphate</name>
        <dbReference type="ChEBI" id="CHEBI:58937"/>
    </ligand>
</feature>
<dbReference type="GO" id="GO:0046872">
    <property type="term" value="F:metal ion binding"/>
    <property type="evidence" value="ECO:0007669"/>
    <property type="project" value="UniProtKB-KW"/>
</dbReference>
<feature type="binding site" evidence="11">
    <location>
        <position position="265"/>
    </location>
    <ligand>
        <name>substrate</name>
    </ligand>
</feature>
<evidence type="ECO:0000256" key="10">
    <source>
        <dbReference type="PIRSR" id="PIRSR605478-1"/>
    </source>
</evidence>
<evidence type="ECO:0000313" key="17">
    <source>
        <dbReference type="EMBL" id="KAJ1911723.1"/>
    </source>
</evidence>
<evidence type="ECO:0000256" key="7">
    <source>
        <dbReference type="ARBA" id="ARBA00022842"/>
    </source>
</evidence>
<dbReference type="InterPro" id="IPR049557">
    <property type="entry name" value="Transketolase_CS"/>
</dbReference>
<dbReference type="Proteomes" id="UP001150538">
    <property type="component" value="Unassembled WGS sequence"/>
</dbReference>
<feature type="binding site" evidence="12">
    <location>
        <position position="189"/>
    </location>
    <ligand>
        <name>thiamine diphosphate</name>
        <dbReference type="ChEBI" id="CHEBI:58937"/>
    </ligand>
</feature>
<evidence type="ECO:0000256" key="5">
    <source>
        <dbReference type="ARBA" id="ARBA00022679"/>
    </source>
</evidence>
<evidence type="ECO:0000256" key="6">
    <source>
        <dbReference type="ARBA" id="ARBA00022723"/>
    </source>
</evidence>
<feature type="binding site" evidence="11">
    <location>
        <position position="478"/>
    </location>
    <ligand>
        <name>substrate</name>
    </ligand>
</feature>
<dbReference type="Pfam" id="PF02779">
    <property type="entry name" value="Transket_pyr"/>
    <property type="match status" value="1"/>
</dbReference>
<keyword evidence="18" id="KW-1185">Reference proteome</keyword>
<dbReference type="GO" id="GO:0006098">
    <property type="term" value="P:pentose-phosphate shunt"/>
    <property type="evidence" value="ECO:0007669"/>
    <property type="project" value="TreeGrafter"/>
</dbReference>
<dbReference type="OrthoDB" id="10267175at2759"/>
<feature type="binding site" evidence="13">
    <location>
        <position position="191"/>
    </location>
    <ligand>
        <name>Mg(2+)</name>
        <dbReference type="ChEBI" id="CHEBI:18420"/>
    </ligand>
</feature>
<feature type="binding site" evidence="11">
    <location>
        <position position="388"/>
    </location>
    <ligand>
        <name>substrate</name>
    </ligand>
</feature>
<dbReference type="PROSITE" id="PS00802">
    <property type="entry name" value="TRANSKETOLASE_2"/>
    <property type="match status" value="1"/>
</dbReference>
<evidence type="ECO:0000256" key="3">
    <source>
        <dbReference type="ARBA" id="ARBA00011738"/>
    </source>
</evidence>
<feature type="binding site" evidence="11">
    <location>
        <position position="470"/>
    </location>
    <ligand>
        <name>substrate</name>
    </ligand>
</feature>
<accession>A0A9W7ZL49</accession>
<dbReference type="NCBIfam" id="TIGR00232">
    <property type="entry name" value="tktlase_bact"/>
    <property type="match status" value="1"/>
</dbReference>
<dbReference type="EC" id="2.2.1.1" evidence="4 15"/>
<dbReference type="InterPro" id="IPR005475">
    <property type="entry name" value="Transketolase-like_Pyr-bd"/>
</dbReference>
<evidence type="ECO:0000259" key="16">
    <source>
        <dbReference type="SMART" id="SM00861"/>
    </source>
</evidence>
<dbReference type="FunFam" id="3.40.50.920:FF:000003">
    <property type="entry name" value="Transketolase"/>
    <property type="match status" value="1"/>
</dbReference>
<dbReference type="Pfam" id="PF00456">
    <property type="entry name" value="Transketolase_N"/>
    <property type="match status" value="1"/>
</dbReference>
<feature type="binding site" evidence="11">
    <location>
        <position position="361"/>
    </location>
    <ligand>
        <name>substrate</name>
    </ligand>
</feature>
<feature type="binding site" evidence="12">
    <location>
        <position position="265"/>
    </location>
    <ligand>
        <name>thiamine diphosphate</name>
        <dbReference type="ChEBI" id="CHEBI:58937"/>
    </ligand>
</feature>
<reference evidence="17" key="1">
    <citation type="submission" date="2022-07" db="EMBL/GenBank/DDBJ databases">
        <title>Phylogenomic reconstructions and comparative analyses of Kickxellomycotina fungi.</title>
        <authorList>
            <person name="Reynolds N.K."/>
            <person name="Stajich J.E."/>
            <person name="Barry K."/>
            <person name="Grigoriev I.V."/>
            <person name="Crous P."/>
            <person name="Smith M.E."/>
        </authorList>
    </citation>
    <scope>NUCLEOTIDE SEQUENCE</scope>
    <source>
        <strain evidence="17">NBRC 100468</strain>
    </source>
</reference>
<keyword evidence="6 13" id="KW-0479">Metal-binding</keyword>
<evidence type="ECO:0000256" key="15">
    <source>
        <dbReference type="RuleBase" id="RU004996"/>
    </source>
</evidence>
<dbReference type="FunFam" id="3.40.50.970:FF:000003">
    <property type="entry name" value="Transketolase"/>
    <property type="match status" value="1"/>
</dbReference>
<dbReference type="SUPFAM" id="SSF52518">
    <property type="entry name" value="Thiamin diphosphate-binding fold (THDP-binding)"/>
    <property type="match status" value="2"/>
</dbReference>
<dbReference type="InterPro" id="IPR020826">
    <property type="entry name" value="Transketolase_BS"/>
</dbReference>
<proteinExistence type="inferred from homology"/>
<dbReference type="InterPro" id="IPR005478">
    <property type="entry name" value="Transketolase_bac-like"/>
</dbReference>
<comment type="cofactor">
    <cofactor evidence="12">
        <name>thiamine diphosphate</name>
        <dbReference type="ChEBI" id="CHEBI:58937"/>
    </cofactor>
    <text evidence="12">Binds 1 thiamine pyrophosphate per subunit. During the reaction, the substrate forms a covalent intermediate with the cofactor.</text>
</comment>
<keyword evidence="8 12" id="KW-0786">Thiamine pyrophosphate</keyword>
<evidence type="ECO:0000256" key="13">
    <source>
        <dbReference type="PIRSR" id="PIRSR605478-4"/>
    </source>
</evidence>
<comment type="catalytic activity">
    <reaction evidence="9 15">
        <text>D-sedoheptulose 7-phosphate + D-glyceraldehyde 3-phosphate = aldehydo-D-ribose 5-phosphate + D-xylulose 5-phosphate</text>
        <dbReference type="Rhea" id="RHEA:10508"/>
        <dbReference type="ChEBI" id="CHEBI:57483"/>
        <dbReference type="ChEBI" id="CHEBI:57737"/>
        <dbReference type="ChEBI" id="CHEBI:58273"/>
        <dbReference type="ChEBI" id="CHEBI:59776"/>
        <dbReference type="EC" id="2.2.1.1"/>
    </reaction>
</comment>
<feature type="binding site" evidence="12">
    <location>
        <position position="446"/>
    </location>
    <ligand>
        <name>thiamine diphosphate</name>
        <dbReference type="ChEBI" id="CHEBI:58937"/>
    </ligand>
</feature>
<dbReference type="InterPro" id="IPR009014">
    <property type="entry name" value="Transketo_C/PFOR_II"/>
</dbReference>
<dbReference type="InterPro" id="IPR029061">
    <property type="entry name" value="THDP-binding"/>
</dbReference>
<feature type="site" description="Important for catalytic activity" evidence="14">
    <location>
        <position position="30"/>
    </location>
</feature>
<feature type="binding site" evidence="13">
    <location>
        <position position="189"/>
    </location>
    <ligand>
        <name>Mg(2+)</name>
        <dbReference type="ChEBI" id="CHEBI:18420"/>
    </ligand>
</feature>
<feature type="binding site" evidence="11">
    <location>
        <position position="30"/>
    </location>
    <ligand>
        <name>substrate</name>
    </ligand>
</feature>
<dbReference type="AlphaFoldDB" id="A0A9W7ZL49"/>
<dbReference type="PANTHER" id="PTHR43522:SF2">
    <property type="entry name" value="TRANSKETOLASE 1-RELATED"/>
    <property type="match status" value="1"/>
</dbReference>
<evidence type="ECO:0000256" key="8">
    <source>
        <dbReference type="ARBA" id="ARBA00023052"/>
    </source>
</evidence>
<evidence type="ECO:0000256" key="9">
    <source>
        <dbReference type="ARBA" id="ARBA00049473"/>
    </source>
</evidence>
<dbReference type="InterPro" id="IPR033247">
    <property type="entry name" value="Transketolase_fam"/>
</dbReference>
<dbReference type="GO" id="GO:0004802">
    <property type="term" value="F:transketolase activity"/>
    <property type="evidence" value="ECO:0007669"/>
    <property type="project" value="UniProtKB-EC"/>
</dbReference>
<evidence type="ECO:0000256" key="2">
    <source>
        <dbReference type="ARBA" id="ARBA00007131"/>
    </source>
</evidence>
<dbReference type="Gene3D" id="3.40.50.920">
    <property type="match status" value="1"/>
</dbReference>
<dbReference type="PANTHER" id="PTHR43522">
    <property type="entry name" value="TRANSKETOLASE"/>
    <property type="match status" value="1"/>
</dbReference>
<feature type="binding site" evidence="13">
    <location>
        <position position="159"/>
    </location>
    <ligand>
        <name>Mg(2+)</name>
        <dbReference type="ChEBI" id="CHEBI:18420"/>
    </ligand>
</feature>
<keyword evidence="5 15" id="KW-0808">Transferase</keyword>
<feature type="active site" description="Proton donor" evidence="10">
    <location>
        <position position="420"/>
    </location>
</feature>
<comment type="cofactor">
    <cofactor evidence="1">
        <name>Co(2+)</name>
        <dbReference type="ChEBI" id="CHEBI:48828"/>
    </cofactor>
</comment>
<feature type="binding site" evidence="12">
    <location>
        <position position="160"/>
    </location>
    <ligand>
        <name>thiamine diphosphate</name>
        <dbReference type="ChEBI" id="CHEBI:58937"/>
    </ligand>
</feature>
<evidence type="ECO:0000256" key="14">
    <source>
        <dbReference type="PIRSR" id="PIRSR605478-5"/>
    </source>
</evidence>
<dbReference type="Pfam" id="PF22613">
    <property type="entry name" value="Transketolase_C_1"/>
    <property type="match status" value="1"/>
</dbReference>
<dbReference type="InterPro" id="IPR055152">
    <property type="entry name" value="Transketolase-like_C_2"/>
</dbReference>
<dbReference type="Gene3D" id="3.40.50.970">
    <property type="match status" value="2"/>
</dbReference>
<evidence type="ECO:0000256" key="4">
    <source>
        <dbReference type="ARBA" id="ARBA00013152"/>
    </source>
</evidence>
<evidence type="ECO:0000256" key="11">
    <source>
        <dbReference type="PIRSR" id="PIRSR605478-2"/>
    </source>
</evidence>
<dbReference type="SMART" id="SM00861">
    <property type="entry name" value="Transket_pyr"/>
    <property type="match status" value="1"/>
</dbReference>
<dbReference type="CDD" id="cd07033">
    <property type="entry name" value="TPP_PYR_DXS_TK_like"/>
    <property type="match status" value="1"/>
</dbReference>
<comment type="cofactor">
    <cofactor evidence="13">
        <name>Mg(2+)</name>
        <dbReference type="ChEBI" id="CHEBI:18420"/>
    </cofactor>
    <text evidence="13">Binds 1 Mg(2+) ion per subunit. Can also utilize other divalent metal cations, such as Ca(2+), Mn(2+) and Co(2+).</text>
</comment>
<dbReference type="SUPFAM" id="SSF52922">
    <property type="entry name" value="TK C-terminal domain-like"/>
    <property type="match status" value="1"/>
</dbReference>
<organism evidence="17 18">
    <name type="scientific">Mycoemilia scoparia</name>
    <dbReference type="NCBI Taxonomy" id="417184"/>
    <lineage>
        <taxon>Eukaryota</taxon>
        <taxon>Fungi</taxon>
        <taxon>Fungi incertae sedis</taxon>
        <taxon>Zoopagomycota</taxon>
        <taxon>Kickxellomycotina</taxon>
        <taxon>Kickxellomycetes</taxon>
        <taxon>Kickxellales</taxon>
        <taxon>Kickxellaceae</taxon>
        <taxon>Mycoemilia</taxon>
    </lineage>
</organism>
<feature type="site" description="Important for catalytic activity" evidence="14">
    <location>
        <position position="265"/>
    </location>
</feature>